<reference evidence="8" key="1">
    <citation type="submission" date="2018-07" db="EMBL/GenBank/DDBJ databases">
        <authorList>
            <person name="Safronova V.I."/>
            <person name="Chirak E.R."/>
            <person name="Sazanova A.L."/>
        </authorList>
    </citation>
    <scope>NUCLEOTIDE SEQUENCE [LARGE SCALE GENOMIC DNA]</scope>
    <source>
        <strain evidence="8">RCAM04685</strain>
    </source>
</reference>
<evidence type="ECO:0000256" key="4">
    <source>
        <dbReference type="ARBA" id="ARBA00022801"/>
    </source>
</evidence>
<dbReference type="OrthoDB" id="333798at2"/>
<dbReference type="GO" id="GO:0045926">
    <property type="term" value="P:negative regulation of growth"/>
    <property type="evidence" value="ECO:0007669"/>
    <property type="project" value="UniProtKB-ARBA"/>
</dbReference>
<dbReference type="GO" id="GO:0090729">
    <property type="term" value="F:toxin activity"/>
    <property type="evidence" value="ECO:0007669"/>
    <property type="project" value="UniProtKB-KW"/>
</dbReference>
<evidence type="ECO:0000256" key="3">
    <source>
        <dbReference type="ARBA" id="ARBA00022723"/>
    </source>
</evidence>
<feature type="domain" description="PIN" evidence="6">
    <location>
        <begin position="4"/>
        <end position="130"/>
    </location>
</feature>
<dbReference type="GO" id="GO:0000287">
    <property type="term" value="F:magnesium ion binding"/>
    <property type="evidence" value="ECO:0007669"/>
    <property type="project" value="UniProtKB-UniRule"/>
</dbReference>
<dbReference type="GO" id="GO:0004540">
    <property type="term" value="F:RNA nuclease activity"/>
    <property type="evidence" value="ECO:0007669"/>
    <property type="project" value="InterPro"/>
</dbReference>
<dbReference type="Pfam" id="PF01850">
    <property type="entry name" value="PIN"/>
    <property type="match status" value="1"/>
</dbReference>
<keyword evidence="5" id="KW-0460">Magnesium</keyword>
<keyword evidence="1 5" id="KW-1277">Toxin-antitoxin system</keyword>
<comment type="cofactor">
    <cofactor evidence="5">
        <name>Mg(2+)</name>
        <dbReference type="ChEBI" id="CHEBI:18420"/>
    </cofactor>
</comment>
<dbReference type="GO" id="GO:0016788">
    <property type="term" value="F:hydrolase activity, acting on ester bonds"/>
    <property type="evidence" value="ECO:0007669"/>
    <property type="project" value="InterPro"/>
</dbReference>
<keyword evidence="8" id="KW-1185">Reference proteome</keyword>
<evidence type="ECO:0000313" key="8">
    <source>
        <dbReference type="Proteomes" id="UP000255207"/>
    </source>
</evidence>
<evidence type="ECO:0000256" key="2">
    <source>
        <dbReference type="ARBA" id="ARBA00022722"/>
    </source>
</evidence>
<sequence length="147" mass="15799">MTFLLDVSVVIALIDPEHVHHDVAHDWFGRVGATAWATCPIVENGVIRILGHSSYPLESVSGSPARIATILSDLRNVPGHVFWPDDVSLLDSDLIDLNALLSSRHVTDSYLLALAVKHGGQLATLDRRLATGAVKSGAQALHVIARD</sequence>
<evidence type="ECO:0000256" key="5">
    <source>
        <dbReference type="HAMAP-Rule" id="MF_00265"/>
    </source>
</evidence>
<comment type="function">
    <text evidence="5">Toxic component of a toxin-antitoxin (TA) system. An RNase.</text>
</comment>
<keyword evidence="5" id="KW-0800">Toxin</keyword>
<dbReference type="EC" id="3.1.-.-" evidence="5"/>
<evidence type="ECO:0000259" key="6">
    <source>
        <dbReference type="Pfam" id="PF01850"/>
    </source>
</evidence>
<dbReference type="InterPro" id="IPR022907">
    <property type="entry name" value="VapC_family"/>
</dbReference>
<gene>
    <name evidence="5" type="primary">vapC</name>
    <name evidence="7" type="ORF">DWE98_10410</name>
</gene>
<feature type="binding site" evidence="5">
    <location>
        <position position="6"/>
    </location>
    <ligand>
        <name>Mg(2+)</name>
        <dbReference type="ChEBI" id="CHEBI:18420"/>
    </ligand>
</feature>
<dbReference type="SUPFAM" id="SSF88723">
    <property type="entry name" value="PIN domain-like"/>
    <property type="match status" value="1"/>
</dbReference>
<dbReference type="NCBIfam" id="TIGR00028">
    <property type="entry name" value="Mtu_PIN_fam"/>
    <property type="match status" value="1"/>
</dbReference>
<dbReference type="AlphaFoldDB" id="A0A370L8Y0"/>
<keyword evidence="2 5" id="KW-0540">Nuclease</keyword>
<dbReference type="EMBL" id="QQTP01000004">
    <property type="protein sequence ID" value="RDJ26232.1"/>
    <property type="molecule type" value="Genomic_DNA"/>
</dbReference>
<dbReference type="RefSeq" id="WP_114829171.1">
    <property type="nucleotide sequence ID" value="NZ_QQTO01000022.1"/>
</dbReference>
<dbReference type="InterPro" id="IPR002716">
    <property type="entry name" value="PIN_dom"/>
</dbReference>
<dbReference type="Proteomes" id="UP000255207">
    <property type="component" value="Unassembled WGS sequence"/>
</dbReference>
<organism evidence="7 8">
    <name type="scientific">Bosea caraganae</name>
    <dbReference type="NCBI Taxonomy" id="2763117"/>
    <lineage>
        <taxon>Bacteria</taxon>
        <taxon>Pseudomonadati</taxon>
        <taxon>Pseudomonadota</taxon>
        <taxon>Alphaproteobacteria</taxon>
        <taxon>Hyphomicrobiales</taxon>
        <taxon>Boseaceae</taxon>
        <taxon>Bosea</taxon>
    </lineage>
</organism>
<dbReference type="HAMAP" id="MF_00265">
    <property type="entry name" value="VapC_Nob1"/>
    <property type="match status" value="1"/>
</dbReference>
<proteinExistence type="inferred from homology"/>
<dbReference type="InterPro" id="IPR029060">
    <property type="entry name" value="PIN-like_dom_sf"/>
</dbReference>
<accession>A0A370L8Y0</accession>
<dbReference type="InterPro" id="IPR006226">
    <property type="entry name" value="Mtu_PIN"/>
</dbReference>
<feature type="binding site" evidence="5">
    <location>
        <position position="108"/>
    </location>
    <ligand>
        <name>Mg(2+)</name>
        <dbReference type="ChEBI" id="CHEBI:18420"/>
    </ligand>
</feature>
<name>A0A370L8Y0_9HYPH</name>
<evidence type="ECO:0000256" key="1">
    <source>
        <dbReference type="ARBA" id="ARBA00022649"/>
    </source>
</evidence>
<comment type="caution">
    <text evidence="7">The sequence shown here is derived from an EMBL/GenBank/DDBJ whole genome shotgun (WGS) entry which is preliminary data.</text>
</comment>
<dbReference type="Gene3D" id="3.40.50.1010">
    <property type="entry name" value="5'-nuclease"/>
    <property type="match status" value="1"/>
</dbReference>
<comment type="similarity">
    <text evidence="5">Belongs to the PINc/VapC protein family.</text>
</comment>
<keyword evidence="4 5" id="KW-0378">Hydrolase</keyword>
<protein>
    <recommendedName>
        <fullName evidence="5">Ribonuclease VapC</fullName>
        <shortName evidence="5">RNase VapC</shortName>
        <ecNumber evidence="5">3.1.-.-</ecNumber>
    </recommendedName>
    <alternativeName>
        <fullName evidence="5">Toxin VapC</fullName>
    </alternativeName>
</protein>
<evidence type="ECO:0000313" key="7">
    <source>
        <dbReference type="EMBL" id="RDJ26232.1"/>
    </source>
</evidence>
<keyword evidence="3 5" id="KW-0479">Metal-binding</keyword>